<dbReference type="AlphaFoldDB" id="A0A853B9L1"/>
<dbReference type="Proteomes" id="UP000549616">
    <property type="component" value="Unassembled WGS sequence"/>
</dbReference>
<dbReference type="Pfam" id="PF08240">
    <property type="entry name" value="ADH_N"/>
    <property type="match status" value="1"/>
</dbReference>
<dbReference type="GO" id="GO:0016491">
    <property type="term" value="F:oxidoreductase activity"/>
    <property type="evidence" value="ECO:0007669"/>
    <property type="project" value="InterPro"/>
</dbReference>
<evidence type="ECO:0000259" key="1">
    <source>
        <dbReference type="SMART" id="SM00829"/>
    </source>
</evidence>
<dbReference type="PANTHER" id="PTHR11695">
    <property type="entry name" value="ALCOHOL DEHYDROGENASE RELATED"/>
    <property type="match status" value="1"/>
</dbReference>
<dbReference type="CDD" id="cd08267">
    <property type="entry name" value="MDR1"/>
    <property type="match status" value="1"/>
</dbReference>
<name>A0A853B9L1_9PSEU</name>
<dbReference type="InterPro" id="IPR011032">
    <property type="entry name" value="GroES-like_sf"/>
</dbReference>
<dbReference type="SMART" id="SM00829">
    <property type="entry name" value="PKS_ER"/>
    <property type="match status" value="1"/>
</dbReference>
<reference evidence="2 3" key="1">
    <citation type="submission" date="2020-07" db="EMBL/GenBank/DDBJ databases">
        <title>Sequencing the genomes of 1000 actinobacteria strains.</title>
        <authorList>
            <person name="Klenk H.-P."/>
        </authorList>
    </citation>
    <scope>NUCLEOTIDE SEQUENCE [LARGE SCALE GENOMIC DNA]</scope>
    <source>
        <strain evidence="2 3">DSM 104006</strain>
    </source>
</reference>
<evidence type="ECO:0000313" key="3">
    <source>
        <dbReference type="Proteomes" id="UP000549616"/>
    </source>
</evidence>
<comment type="caution">
    <text evidence="2">The sequence shown here is derived from an EMBL/GenBank/DDBJ whole genome shotgun (WGS) entry which is preliminary data.</text>
</comment>
<dbReference type="Pfam" id="PF13602">
    <property type="entry name" value="ADH_zinc_N_2"/>
    <property type="match status" value="1"/>
</dbReference>
<feature type="domain" description="Enoyl reductase (ER)" evidence="1">
    <location>
        <begin position="13"/>
        <end position="313"/>
    </location>
</feature>
<sequence length="316" mass="33094">MNDMRAALFDSYGPPDVLYVGRVPVPEPRPGQVLVRVHAVSVNGGELHGRAGRLRLVTGRRFPQRTGIDFAGEVAADAAGFRTGAPVWGALSRTFGAAAEFVAVDADRLAPAPAGTDLIEAAALPAVGTTAITALRDKARLRPGERLLVRGAGGGAGSAVVQLGHSMGAHVTALASAKTCEFVRGLGADEAFDYATTRPADLGRRFDVVLDTVGTDLPAWRGLLAPGGRMVGITFDTRHVLTSLASVAASAVHGRGRIRFFSGNPRRELLADLARRTTSGAIRPVVHEVFPLERIADAHRALETGGVRGKIVVAVR</sequence>
<dbReference type="InterPro" id="IPR036291">
    <property type="entry name" value="NAD(P)-bd_dom_sf"/>
</dbReference>
<dbReference type="PANTHER" id="PTHR11695:SF294">
    <property type="entry name" value="RETICULON-4-INTERACTING PROTEIN 1, MITOCHONDRIAL"/>
    <property type="match status" value="1"/>
</dbReference>
<proteinExistence type="predicted"/>
<dbReference type="InterPro" id="IPR013154">
    <property type="entry name" value="ADH-like_N"/>
</dbReference>
<protein>
    <submittedName>
        <fullName evidence="2">NADPH:quinone reductase-like Zn-dependent oxidoreductase</fullName>
    </submittedName>
</protein>
<dbReference type="InterPro" id="IPR050700">
    <property type="entry name" value="YIM1/Zinc_Alcohol_DH_Fams"/>
</dbReference>
<dbReference type="Gene3D" id="3.90.180.10">
    <property type="entry name" value="Medium-chain alcohol dehydrogenases, catalytic domain"/>
    <property type="match status" value="1"/>
</dbReference>
<gene>
    <name evidence="2" type="ORF">HNR02_005398</name>
</gene>
<dbReference type="SUPFAM" id="SSF51735">
    <property type="entry name" value="NAD(P)-binding Rossmann-fold domains"/>
    <property type="match status" value="1"/>
</dbReference>
<keyword evidence="3" id="KW-1185">Reference proteome</keyword>
<dbReference type="SUPFAM" id="SSF50129">
    <property type="entry name" value="GroES-like"/>
    <property type="match status" value="1"/>
</dbReference>
<dbReference type="EMBL" id="JACCFK010000002">
    <property type="protein sequence ID" value="NYI92023.1"/>
    <property type="molecule type" value="Genomic_DNA"/>
</dbReference>
<dbReference type="InterPro" id="IPR020843">
    <property type="entry name" value="ER"/>
</dbReference>
<evidence type="ECO:0000313" key="2">
    <source>
        <dbReference type="EMBL" id="NYI92023.1"/>
    </source>
</evidence>
<dbReference type="Gene3D" id="3.40.50.720">
    <property type="entry name" value="NAD(P)-binding Rossmann-like Domain"/>
    <property type="match status" value="1"/>
</dbReference>
<accession>A0A853B9L1</accession>
<organism evidence="2 3">
    <name type="scientific">Amycolatopsis endophytica</name>
    <dbReference type="NCBI Taxonomy" id="860233"/>
    <lineage>
        <taxon>Bacteria</taxon>
        <taxon>Bacillati</taxon>
        <taxon>Actinomycetota</taxon>
        <taxon>Actinomycetes</taxon>
        <taxon>Pseudonocardiales</taxon>
        <taxon>Pseudonocardiaceae</taxon>
        <taxon>Amycolatopsis</taxon>
    </lineage>
</organism>